<protein>
    <recommendedName>
        <fullName evidence="8">Methylated-DNA--protein-cysteine methyltransferase</fullName>
        <ecNumber evidence="8">2.1.1.63</ecNumber>
    </recommendedName>
    <alternativeName>
        <fullName evidence="8">6-O-methylguanine-DNA methyltransferase</fullName>
        <shortName evidence="8">MGMT</shortName>
    </alternativeName>
    <alternativeName>
        <fullName evidence="8">O-6-methylguanine-DNA-alkyltransferase</fullName>
    </alternativeName>
</protein>
<dbReference type="InterPro" id="IPR036217">
    <property type="entry name" value="MethylDNA_cys_MeTrfase_DNAb"/>
</dbReference>
<dbReference type="Pfam" id="PF01035">
    <property type="entry name" value="DNA_binding_1"/>
    <property type="match status" value="1"/>
</dbReference>
<accession>A0ABS4FV78</accession>
<feature type="domain" description="Methylguanine DNA methyltransferase ribonuclease-like" evidence="10">
    <location>
        <begin position="23"/>
        <end position="112"/>
    </location>
</feature>
<dbReference type="PANTHER" id="PTHR10815:SF5">
    <property type="entry name" value="METHYLATED-DNA--PROTEIN-CYSTEINE METHYLTRANSFERASE"/>
    <property type="match status" value="1"/>
</dbReference>
<dbReference type="InterPro" id="IPR001497">
    <property type="entry name" value="MethylDNA_cys_MeTrfase_AS"/>
</dbReference>
<dbReference type="Proteomes" id="UP001519272">
    <property type="component" value="Unassembled WGS sequence"/>
</dbReference>
<dbReference type="InterPro" id="IPR036631">
    <property type="entry name" value="MGMT_N_sf"/>
</dbReference>
<comment type="catalytic activity">
    <reaction evidence="7 8">
        <text>a 6-O-methyl-2'-deoxyguanosine in DNA + L-cysteinyl-[protein] = S-methyl-L-cysteinyl-[protein] + a 2'-deoxyguanosine in DNA</text>
        <dbReference type="Rhea" id="RHEA:24000"/>
        <dbReference type="Rhea" id="RHEA-COMP:10131"/>
        <dbReference type="Rhea" id="RHEA-COMP:10132"/>
        <dbReference type="Rhea" id="RHEA-COMP:11367"/>
        <dbReference type="Rhea" id="RHEA-COMP:11368"/>
        <dbReference type="ChEBI" id="CHEBI:29950"/>
        <dbReference type="ChEBI" id="CHEBI:82612"/>
        <dbReference type="ChEBI" id="CHEBI:85445"/>
        <dbReference type="ChEBI" id="CHEBI:85448"/>
        <dbReference type="EC" id="2.1.1.63"/>
    </reaction>
</comment>
<evidence type="ECO:0000259" key="10">
    <source>
        <dbReference type="Pfam" id="PF02870"/>
    </source>
</evidence>
<organism evidence="11 12">
    <name type="scientific">Paenibacillus turicensis</name>
    <dbReference type="NCBI Taxonomy" id="160487"/>
    <lineage>
        <taxon>Bacteria</taxon>
        <taxon>Bacillati</taxon>
        <taxon>Bacillota</taxon>
        <taxon>Bacilli</taxon>
        <taxon>Bacillales</taxon>
        <taxon>Paenibacillaceae</taxon>
        <taxon>Paenibacillus</taxon>
    </lineage>
</organism>
<gene>
    <name evidence="11" type="ORF">J2Z32_003147</name>
</gene>
<dbReference type="Gene3D" id="1.10.10.10">
    <property type="entry name" value="Winged helix-like DNA-binding domain superfamily/Winged helix DNA-binding domain"/>
    <property type="match status" value="1"/>
</dbReference>
<comment type="function">
    <text evidence="8">Involved in the cellular defense against the biological effects of O6-methylguanine (O6-MeG) and O4-methylthymine (O4-MeT) in DNA. Repairs the methylated nucleobase in DNA by stoichiometrically transferring the methyl group to a cysteine residue in the enzyme. This is a suicide reaction: the enzyme is irreversibly inactivated.</text>
</comment>
<dbReference type="InterPro" id="IPR023546">
    <property type="entry name" value="MGMT"/>
</dbReference>
<dbReference type="EC" id="2.1.1.63" evidence="8"/>
<dbReference type="EMBL" id="JAGGKG010000016">
    <property type="protein sequence ID" value="MBP1906485.1"/>
    <property type="molecule type" value="Genomic_DNA"/>
</dbReference>
<proteinExistence type="inferred from homology"/>
<dbReference type="InterPro" id="IPR036388">
    <property type="entry name" value="WH-like_DNA-bd_sf"/>
</dbReference>
<dbReference type="Pfam" id="PF02870">
    <property type="entry name" value="Methyltransf_1N"/>
    <property type="match status" value="1"/>
</dbReference>
<dbReference type="PROSITE" id="PS00374">
    <property type="entry name" value="MGMT"/>
    <property type="match status" value="1"/>
</dbReference>
<evidence type="ECO:0000256" key="4">
    <source>
        <dbReference type="ARBA" id="ARBA00022679"/>
    </source>
</evidence>
<dbReference type="CDD" id="cd06445">
    <property type="entry name" value="ATase"/>
    <property type="match status" value="1"/>
</dbReference>
<evidence type="ECO:0000313" key="12">
    <source>
        <dbReference type="Proteomes" id="UP001519272"/>
    </source>
</evidence>
<evidence type="ECO:0000313" key="11">
    <source>
        <dbReference type="EMBL" id="MBP1906485.1"/>
    </source>
</evidence>
<keyword evidence="6 8" id="KW-0234">DNA repair</keyword>
<evidence type="ECO:0000256" key="3">
    <source>
        <dbReference type="ARBA" id="ARBA00022603"/>
    </source>
</evidence>
<evidence type="ECO:0000256" key="1">
    <source>
        <dbReference type="ARBA" id="ARBA00001286"/>
    </source>
</evidence>
<evidence type="ECO:0000256" key="5">
    <source>
        <dbReference type="ARBA" id="ARBA00022763"/>
    </source>
</evidence>
<comment type="caution">
    <text evidence="11">The sequence shown here is derived from an EMBL/GenBank/DDBJ whole genome shotgun (WGS) entry which is preliminary data.</text>
</comment>
<feature type="active site" description="Nucleophile; methyl group acceptor" evidence="8">
    <location>
        <position position="172"/>
    </location>
</feature>
<dbReference type="NCBIfam" id="TIGR00589">
    <property type="entry name" value="ogt"/>
    <property type="match status" value="1"/>
</dbReference>
<dbReference type="SUPFAM" id="SSF53155">
    <property type="entry name" value="Methylated DNA-protein cysteine methyltransferase domain"/>
    <property type="match status" value="1"/>
</dbReference>
<dbReference type="SUPFAM" id="SSF46767">
    <property type="entry name" value="Methylated DNA-protein cysteine methyltransferase, C-terminal domain"/>
    <property type="match status" value="1"/>
</dbReference>
<comment type="similarity">
    <text evidence="8">Belongs to the MGMT family.</text>
</comment>
<reference evidence="11 12" key="1">
    <citation type="submission" date="2021-03" db="EMBL/GenBank/DDBJ databases">
        <title>Genomic Encyclopedia of Type Strains, Phase IV (KMG-IV): sequencing the most valuable type-strain genomes for metagenomic binning, comparative biology and taxonomic classification.</title>
        <authorList>
            <person name="Goeker M."/>
        </authorList>
    </citation>
    <scope>NUCLEOTIDE SEQUENCE [LARGE SCALE GENOMIC DNA]</scope>
    <source>
        <strain evidence="11 12">DSM 14349</strain>
    </source>
</reference>
<dbReference type="HAMAP" id="MF_00772">
    <property type="entry name" value="OGT"/>
    <property type="match status" value="1"/>
</dbReference>
<feature type="domain" description="Methylated-DNA-[protein]-cysteine S-methyltransferase DNA binding" evidence="9">
    <location>
        <begin position="116"/>
        <end position="201"/>
    </location>
</feature>
<dbReference type="Gene3D" id="3.30.160.70">
    <property type="entry name" value="Methylated DNA-protein cysteine methyltransferase domain"/>
    <property type="match status" value="1"/>
</dbReference>
<dbReference type="RefSeq" id="WP_210090087.1">
    <property type="nucleotide sequence ID" value="NZ_JAGGKG010000016.1"/>
</dbReference>
<comment type="catalytic activity">
    <reaction evidence="1 8">
        <text>a 4-O-methyl-thymidine in DNA + L-cysteinyl-[protein] = a thymidine in DNA + S-methyl-L-cysteinyl-[protein]</text>
        <dbReference type="Rhea" id="RHEA:53428"/>
        <dbReference type="Rhea" id="RHEA-COMP:10131"/>
        <dbReference type="Rhea" id="RHEA-COMP:10132"/>
        <dbReference type="Rhea" id="RHEA-COMP:13555"/>
        <dbReference type="Rhea" id="RHEA-COMP:13556"/>
        <dbReference type="ChEBI" id="CHEBI:29950"/>
        <dbReference type="ChEBI" id="CHEBI:82612"/>
        <dbReference type="ChEBI" id="CHEBI:137386"/>
        <dbReference type="ChEBI" id="CHEBI:137387"/>
        <dbReference type="EC" id="2.1.1.63"/>
    </reaction>
</comment>
<evidence type="ECO:0000256" key="7">
    <source>
        <dbReference type="ARBA" id="ARBA00049348"/>
    </source>
</evidence>
<dbReference type="InterPro" id="IPR014048">
    <property type="entry name" value="MethylDNA_cys_MeTrfase_DNA-bd"/>
</dbReference>
<evidence type="ECO:0000256" key="8">
    <source>
        <dbReference type="HAMAP-Rule" id="MF_00772"/>
    </source>
</evidence>
<keyword evidence="2 8" id="KW-0963">Cytoplasm</keyword>
<keyword evidence="3 8" id="KW-0489">Methyltransferase</keyword>
<dbReference type="GO" id="GO:0032259">
    <property type="term" value="P:methylation"/>
    <property type="evidence" value="ECO:0007669"/>
    <property type="project" value="UniProtKB-KW"/>
</dbReference>
<evidence type="ECO:0000256" key="6">
    <source>
        <dbReference type="ARBA" id="ARBA00023204"/>
    </source>
</evidence>
<comment type="miscellaneous">
    <text evidence="8">This enzyme catalyzes only one turnover and therefore is not strictly catalytic. According to one definition, an enzyme is a biocatalyst that acts repeatedly and over many reaction cycles.</text>
</comment>
<keyword evidence="4 8" id="KW-0808">Transferase</keyword>
<dbReference type="PANTHER" id="PTHR10815">
    <property type="entry name" value="METHYLATED-DNA--PROTEIN-CYSTEINE METHYLTRANSFERASE"/>
    <property type="match status" value="1"/>
</dbReference>
<keyword evidence="12" id="KW-1185">Reference proteome</keyword>
<dbReference type="GO" id="GO:0003908">
    <property type="term" value="F:methylated-DNA-[protein]-cysteine S-methyltransferase activity"/>
    <property type="evidence" value="ECO:0007669"/>
    <property type="project" value="UniProtKB-EC"/>
</dbReference>
<name>A0ABS4FV78_9BACL</name>
<dbReference type="InterPro" id="IPR008332">
    <property type="entry name" value="MethylG_MeTrfase_N"/>
</dbReference>
<evidence type="ECO:0000259" key="9">
    <source>
        <dbReference type="Pfam" id="PF01035"/>
    </source>
</evidence>
<evidence type="ECO:0000256" key="2">
    <source>
        <dbReference type="ARBA" id="ARBA00022490"/>
    </source>
</evidence>
<keyword evidence="5 8" id="KW-0227">DNA damage</keyword>
<comment type="subcellular location">
    <subcellularLocation>
        <location evidence="8">Cytoplasm</location>
    </subcellularLocation>
</comment>
<sequence length="215" mass="23601">MNNVQAQAKQANQPTQVQYVKEYRSPIGMFTLASDGEHLTGLWLKGQKYFGATLENEEIDKKCETDETGGVIRKVGEVDDLADKLPLFHLVEQWLDAYFQGKQPELSLPLAPKGSPFRQDVWDILCQIPYGEVITYGDIAKKMAQKLGKDTMSAQAIGGAVGHNPISIIIPCHRVVGANGSLTGYAGGIENKIKLLELEQVDLTRFSIPTRGSAL</sequence>